<name>A0A074J9E6_9RHOB</name>
<accession>A0A074J9E6</accession>
<evidence type="ECO:0000313" key="2">
    <source>
        <dbReference type="Proteomes" id="UP000027471"/>
    </source>
</evidence>
<dbReference type="AlphaFoldDB" id="A0A074J9E6"/>
<keyword evidence="2" id="KW-1185">Reference proteome</keyword>
<reference evidence="1 2" key="1">
    <citation type="journal article" date="2015" name="Antonie Van Leeuwenhoek">
        <title>Thioclava indica sp. nov., isolated from surface seawater of the Indian Ocean.</title>
        <authorList>
            <person name="Liu Y."/>
            <person name="Lai Q."/>
            <person name="Du J."/>
            <person name="Xu H."/>
            <person name="Jiang L."/>
            <person name="Shao Z."/>
        </authorList>
    </citation>
    <scope>NUCLEOTIDE SEQUENCE [LARGE SCALE GENOMIC DNA]</scope>
    <source>
        <strain evidence="1 2">DT23-4</strain>
    </source>
</reference>
<evidence type="ECO:0000313" key="1">
    <source>
        <dbReference type="EMBL" id="KEO53144.1"/>
    </source>
</evidence>
<dbReference type="Proteomes" id="UP000027471">
    <property type="component" value="Unassembled WGS sequence"/>
</dbReference>
<gene>
    <name evidence="1" type="ORF">DT23_07305</name>
</gene>
<sequence>MLREILSINALPRLFLERRQNCKMHYPFLAQHARAESARGVLTFAKIA</sequence>
<dbReference type="EMBL" id="AUNB01000073">
    <property type="protein sequence ID" value="KEO53144.1"/>
    <property type="molecule type" value="Genomic_DNA"/>
</dbReference>
<comment type="caution">
    <text evidence="1">The sequence shown here is derived from an EMBL/GenBank/DDBJ whole genome shotgun (WGS) entry which is preliminary data.</text>
</comment>
<organism evidence="1 2">
    <name type="scientific">Thioclava indica</name>
    <dbReference type="NCBI Taxonomy" id="1353528"/>
    <lineage>
        <taxon>Bacteria</taxon>
        <taxon>Pseudomonadati</taxon>
        <taxon>Pseudomonadota</taxon>
        <taxon>Alphaproteobacteria</taxon>
        <taxon>Rhodobacterales</taxon>
        <taxon>Paracoccaceae</taxon>
        <taxon>Thioclava</taxon>
    </lineage>
</organism>
<proteinExistence type="predicted"/>
<protein>
    <submittedName>
        <fullName evidence="1">Uncharacterized protein</fullName>
    </submittedName>
</protein>